<keyword evidence="2" id="KW-1133">Transmembrane helix</keyword>
<organism evidence="3 4">
    <name type="scientific">Cuscuta australis</name>
    <dbReference type="NCBI Taxonomy" id="267555"/>
    <lineage>
        <taxon>Eukaryota</taxon>
        <taxon>Viridiplantae</taxon>
        <taxon>Streptophyta</taxon>
        <taxon>Embryophyta</taxon>
        <taxon>Tracheophyta</taxon>
        <taxon>Spermatophyta</taxon>
        <taxon>Magnoliopsida</taxon>
        <taxon>eudicotyledons</taxon>
        <taxon>Gunneridae</taxon>
        <taxon>Pentapetalae</taxon>
        <taxon>asterids</taxon>
        <taxon>lamiids</taxon>
        <taxon>Solanales</taxon>
        <taxon>Convolvulaceae</taxon>
        <taxon>Cuscuteae</taxon>
        <taxon>Cuscuta</taxon>
        <taxon>Cuscuta subgen. Grammica</taxon>
        <taxon>Cuscuta sect. Cleistogrammica</taxon>
    </lineage>
</organism>
<dbReference type="Proteomes" id="UP000249390">
    <property type="component" value="Unassembled WGS sequence"/>
</dbReference>
<dbReference type="InterPro" id="IPR055301">
    <property type="entry name" value="Lea14-like_2"/>
</dbReference>
<evidence type="ECO:0000313" key="4">
    <source>
        <dbReference type="Proteomes" id="UP000249390"/>
    </source>
</evidence>
<feature type="region of interest" description="Disordered" evidence="1">
    <location>
        <begin position="1"/>
        <end position="55"/>
    </location>
</feature>
<dbReference type="PANTHER" id="PTHR31852">
    <property type="entry name" value="LATE EMBRYOGENESIS ABUNDANT (LEA) HYDROXYPROLINE-RICH GLYCOPROTEIN FAMILY"/>
    <property type="match status" value="1"/>
</dbReference>
<feature type="region of interest" description="Disordered" evidence="1">
    <location>
        <begin position="86"/>
        <end position="108"/>
    </location>
</feature>
<name>A0A328D5Y9_9ASTE</name>
<feature type="transmembrane region" description="Helical" evidence="2">
    <location>
        <begin position="118"/>
        <end position="141"/>
    </location>
</feature>
<protein>
    <submittedName>
        <fullName evidence="3">Uncharacterized protein</fullName>
    </submittedName>
</protein>
<keyword evidence="2" id="KW-0812">Transmembrane</keyword>
<evidence type="ECO:0000256" key="2">
    <source>
        <dbReference type="SAM" id="Phobius"/>
    </source>
</evidence>
<dbReference type="AlphaFoldDB" id="A0A328D5Y9"/>
<gene>
    <name evidence="3" type="ORF">DM860_003302</name>
</gene>
<keyword evidence="4" id="KW-1185">Reference proteome</keyword>
<sequence>MGAPSAAAMHVKSESEVTSVDAYSPPRSPRRTLYYVQSPSHDPEKMSCGSSPCGSPTRQFQYHCSPIHHSRESSTSRFSAYLNHKTADRNVNPPPPWKRLSPPSDPDDGGRLRSPVKFYFFCLLFSFLVLFSIFSIILWAASTPYKPKVFVKSIRIEEFKVQAGMDGSGVQTEMVSLNSTAKMLYGNPATFFGLHVTSTPFQLSYYTLNIATGHMKKFYMARKSKRVMVTVVEGHQIPVYGAVPILDGGGTVSLPLNLTFVVRSRAYILGRLVKSKFYTHILCQVALSGNHIGKPINLATPGSCTYYH</sequence>
<evidence type="ECO:0000256" key="1">
    <source>
        <dbReference type="SAM" id="MobiDB-lite"/>
    </source>
</evidence>
<proteinExistence type="predicted"/>
<accession>A0A328D5Y9</accession>
<comment type="caution">
    <text evidence="3">The sequence shown here is derived from an EMBL/GenBank/DDBJ whole genome shotgun (WGS) entry which is preliminary data.</text>
</comment>
<dbReference type="EMBL" id="NQVE01000200">
    <property type="protein sequence ID" value="RAL39769.1"/>
    <property type="molecule type" value="Genomic_DNA"/>
</dbReference>
<reference evidence="3 4" key="1">
    <citation type="submission" date="2018-06" db="EMBL/GenBank/DDBJ databases">
        <title>The Genome of Cuscuta australis (Dodder) Provides Insight into the Evolution of Plant Parasitism.</title>
        <authorList>
            <person name="Liu H."/>
        </authorList>
    </citation>
    <scope>NUCLEOTIDE SEQUENCE [LARGE SCALE GENOMIC DNA]</scope>
    <source>
        <strain evidence="4">cv. Yunnan</strain>
        <tissue evidence="3">Vines</tissue>
    </source>
</reference>
<keyword evidence="2" id="KW-0472">Membrane</keyword>
<evidence type="ECO:0000313" key="3">
    <source>
        <dbReference type="EMBL" id="RAL39769.1"/>
    </source>
</evidence>